<accession>A0ACC3NCH9</accession>
<dbReference type="EMBL" id="JAUTXU010000060">
    <property type="protein sequence ID" value="KAK3713820.1"/>
    <property type="molecule type" value="Genomic_DNA"/>
</dbReference>
<name>A0ACC3NCH9_9PEZI</name>
<proteinExistence type="predicted"/>
<evidence type="ECO:0000313" key="2">
    <source>
        <dbReference type="Proteomes" id="UP001281147"/>
    </source>
</evidence>
<sequence length="180" mass="19231">MIDYFGEKDLTSEHAFVPSRPPPARRPNGLSALPSYYGEQQYDKEATLHAAPFDSAEDTQRKRSRKRNWAAIIMMVVVVACVAIIPGLVVAQSQKHDPHAGPAADAATTSPQSVPRSILTEIARGPEIVTKYTSSASFLEATYTPVLVQASTIDIPEAIMTSVPNAATPIVVRASATSAA</sequence>
<comment type="caution">
    <text evidence="1">The sequence shown here is derived from an EMBL/GenBank/DDBJ whole genome shotgun (WGS) entry which is preliminary data.</text>
</comment>
<protein>
    <submittedName>
        <fullName evidence="1">Uncharacterized protein</fullName>
    </submittedName>
</protein>
<evidence type="ECO:0000313" key="1">
    <source>
        <dbReference type="EMBL" id="KAK3713820.1"/>
    </source>
</evidence>
<keyword evidence="2" id="KW-1185">Reference proteome</keyword>
<organism evidence="1 2">
    <name type="scientific">Vermiconidia calcicola</name>
    <dbReference type="NCBI Taxonomy" id="1690605"/>
    <lineage>
        <taxon>Eukaryota</taxon>
        <taxon>Fungi</taxon>
        <taxon>Dikarya</taxon>
        <taxon>Ascomycota</taxon>
        <taxon>Pezizomycotina</taxon>
        <taxon>Dothideomycetes</taxon>
        <taxon>Dothideomycetidae</taxon>
        <taxon>Mycosphaerellales</taxon>
        <taxon>Extremaceae</taxon>
        <taxon>Vermiconidia</taxon>
    </lineage>
</organism>
<dbReference type="Proteomes" id="UP001281147">
    <property type="component" value="Unassembled WGS sequence"/>
</dbReference>
<gene>
    <name evidence="1" type="ORF">LTR37_008306</name>
</gene>
<reference evidence="1" key="1">
    <citation type="submission" date="2023-07" db="EMBL/GenBank/DDBJ databases">
        <title>Black Yeasts Isolated from many extreme environments.</title>
        <authorList>
            <person name="Coleine C."/>
            <person name="Stajich J.E."/>
            <person name="Selbmann L."/>
        </authorList>
    </citation>
    <scope>NUCLEOTIDE SEQUENCE</scope>
    <source>
        <strain evidence="1">CCFEE 5714</strain>
    </source>
</reference>